<accession>A0ABQ5C5T0</accession>
<comment type="caution">
    <text evidence="1">The sequence shown here is derived from an EMBL/GenBank/DDBJ whole genome shotgun (WGS) entry which is preliminary data.</text>
</comment>
<keyword evidence="2" id="KW-1185">Reference proteome</keyword>
<proteinExistence type="predicted"/>
<name>A0ABQ5C5T0_9ASTR</name>
<reference evidence="1" key="1">
    <citation type="journal article" date="2022" name="Int. J. Mol. Sci.">
        <title>Draft Genome of Tanacetum Coccineum: Genomic Comparison of Closely Related Tanacetum-Family Plants.</title>
        <authorList>
            <person name="Yamashiro T."/>
            <person name="Shiraishi A."/>
            <person name="Nakayama K."/>
            <person name="Satake H."/>
        </authorList>
    </citation>
    <scope>NUCLEOTIDE SEQUENCE</scope>
</reference>
<dbReference type="Proteomes" id="UP001151760">
    <property type="component" value="Unassembled WGS sequence"/>
</dbReference>
<evidence type="ECO:0000313" key="1">
    <source>
        <dbReference type="EMBL" id="GJT21387.1"/>
    </source>
</evidence>
<gene>
    <name evidence="1" type="ORF">Tco_0891324</name>
</gene>
<reference evidence="1" key="2">
    <citation type="submission" date="2022-01" db="EMBL/GenBank/DDBJ databases">
        <authorList>
            <person name="Yamashiro T."/>
            <person name="Shiraishi A."/>
            <person name="Satake H."/>
            <person name="Nakayama K."/>
        </authorList>
    </citation>
    <scope>NUCLEOTIDE SEQUENCE</scope>
</reference>
<evidence type="ECO:0000313" key="2">
    <source>
        <dbReference type="Proteomes" id="UP001151760"/>
    </source>
</evidence>
<dbReference type="EMBL" id="BQNB010013884">
    <property type="protein sequence ID" value="GJT21387.1"/>
    <property type="molecule type" value="Genomic_DNA"/>
</dbReference>
<sequence length="140" mass="16373">MTSRPRTRVSVQAGVTVKEENLHGMDKEFETHLDGTLCIRIVLMARHGSSHHHLYQQVLDLFKDEGQLSEAIQFIGTTRNTPLEMGKYSHGFYHKLAKDNKLLLHDLGNRDRQKNYNDVRRKPLEFQFEDKVMLKVSPWK</sequence>
<organism evidence="1 2">
    <name type="scientific">Tanacetum coccineum</name>
    <dbReference type="NCBI Taxonomy" id="301880"/>
    <lineage>
        <taxon>Eukaryota</taxon>
        <taxon>Viridiplantae</taxon>
        <taxon>Streptophyta</taxon>
        <taxon>Embryophyta</taxon>
        <taxon>Tracheophyta</taxon>
        <taxon>Spermatophyta</taxon>
        <taxon>Magnoliopsida</taxon>
        <taxon>eudicotyledons</taxon>
        <taxon>Gunneridae</taxon>
        <taxon>Pentapetalae</taxon>
        <taxon>asterids</taxon>
        <taxon>campanulids</taxon>
        <taxon>Asterales</taxon>
        <taxon>Asteraceae</taxon>
        <taxon>Asteroideae</taxon>
        <taxon>Anthemideae</taxon>
        <taxon>Anthemidinae</taxon>
        <taxon>Tanacetum</taxon>
    </lineage>
</organism>
<protein>
    <submittedName>
        <fullName evidence="1">Uncharacterized protein</fullName>
    </submittedName>
</protein>